<reference evidence="4 5" key="1">
    <citation type="submission" date="2024-02" db="EMBL/GenBank/DDBJ databases">
        <title>De novo assembly and annotation of 12 fungi associated with fruit tree decline syndrome in Ontario, Canada.</title>
        <authorList>
            <person name="Sulman M."/>
            <person name="Ellouze W."/>
            <person name="Ilyukhin E."/>
        </authorList>
    </citation>
    <scope>NUCLEOTIDE SEQUENCE [LARGE SCALE GENOMIC DNA]</scope>
    <source>
        <strain evidence="4 5">M11/M66-122</strain>
    </source>
</reference>
<dbReference type="InterPro" id="IPR013149">
    <property type="entry name" value="ADH-like_C"/>
</dbReference>
<organism evidence="4 5">
    <name type="scientific">Diatrype stigma</name>
    <dbReference type="NCBI Taxonomy" id="117547"/>
    <lineage>
        <taxon>Eukaryota</taxon>
        <taxon>Fungi</taxon>
        <taxon>Dikarya</taxon>
        <taxon>Ascomycota</taxon>
        <taxon>Pezizomycotina</taxon>
        <taxon>Sordariomycetes</taxon>
        <taxon>Xylariomycetidae</taxon>
        <taxon>Xylariales</taxon>
        <taxon>Diatrypaceae</taxon>
        <taxon>Diatrype</taxon>
    </lineage>
</organism>
<dbReference type="SUPFAM" id="SSF50129">
    <property type="entry name" value="GroES-like"/>
    <property type="match status" value="1"/>
</dbReference>
<gene>
    <name evidence="4" type="ORF">SLS62_003538</name>
</gene>
<accession>A0AAN9YPW2</accession>
<keyword evidence="5" id="KW-1185">Reference proteome</keyword>
<dbReference type="EMBL" id="JAKJXP020000020">
    <property type="protein sequence ID" value="KAK7754518.1"/>
    <property type="molecule type" value="Genomic_DNA"/>
</dbReference>
<dbReference type="InterPro" id="IPR020843">
    <property type="entry name" value="ER"/>
</dbReference>
<evidence type="ECO:0000256" key="2">
    <source>
        <dbReference type="ARBA" id="ARBA00023002"/>
    </source>
</evidence>
<evidence type="ECO:0000313" key="5">
    <source>
        <dbReference type="Proteomes" id="UP001320420"/>
    </source>
</evidence>
<dbReference type="SMART" id="SM00829">
    <property type="entry name" value="PKS_ER"/>
    <property type="match status" value="1"/>
</dbReference>
<dbReference type="AlphaFoldDB" id="A0AAN9YPW2"/>
<dbReference type="Gene3D" id="3.90.180.10">
    <property type="entry name" value="Medium-chain alcohol dehydrogenases, catalytic domain"/>
    <property type="match status" value="1"/>
</dbReference>
<dbReference type="SUPFAM" id="SSF51735">
    <property type="entry name" value="NAD(P)-binding Rossmann-fold domains"/>
    <property type="match status" value="1"/>
</dbReference>
<protein>
    <submittedName>
        <fullName evidence="4">Secondary metabolism biosynthetic enzyme</fullName>
    </submittedName>
</protein>
<proteinExistence type="inferred from homology"/>
<dbReference type="GO" id="GO:0016651">
    <property type="term" value="F:oxidoreductase activity, acting on NAD(P)H"/>
    <property type="evidence" value="ECO:0007669"/>
    <property type="project" value="InterPro"/>
</dbReference>
<dbReference type="Proteomes" id="UP001320420">
    <property type="component" value="Unassembled WGS sequence"/>
</dbReference>
<dbReference type="Pfam" id="PF08240">
    <property type="entry name" value="ADH_N"/>
    <property type="match status" value="1"/>
</dbReference>
<dbReference type="Gene3D" id="3.40.50.720">
    <property type="entry name" value="NAD(P)-binding Rossmann-like Domain"/>
    <property type="match status" value="1"/>
</dbReference>
<name>A0AAN9YPW2_9PEZI</name>
<evidence type="ECO:0000256" key="1">
    <source>
        <dbReference type="ARBA" id="ARBA00008072"/>
    </source>
</evidence>
<dbReference type="Pfam" id="PF00107">
    <property type="entry name" value="ADH_zinc_N"/>
    <property type="match status" value="1"/>
</dbReference>
<dbReference type="InterPro" id="IPR011032">
    <property type="entry name" value="GroES-like_sf"/>
</dbReference>
<dbReference type="InterPro" id="IPR013154">
    <property type="entry name" value="ADH-like_N"/>
</dbReference>
<evidence type="ECO:0000259" key="3">
    <source>
        <dbReference type="SMART" id="SM00829"/>
    </source>
</evidence>
<dbReference type="InterPro" id="IPR047122">
    <property type="entry name" value="Trans-enoyl_RdTase-like"/>
</dbReference>
<dbReference type="PANTHER" id="PTHR45348:SF2">
    <property type="entry name" value="ZINC-TYPE ALCOHOL DEHYDROGENASE-LIKE PROTEIN C2E1P3.01"/>
    <property type="match status" value="1"/>
</dbReference>
<comment type="caution">
    <text evidence="4">The sequence shown here is derived from an EMBL/GenBank/DDBJ whole genome shotgun (WGS) entry which is preliminary data.</text>
</comment>
<comment type="similarity">
    <text evidence="1">Belongs to the zinc-containing alcohol dehydrogenase family.</text>
</comment>
<feature type="domain" description="Enoyl reductase (ER)" evidence="3">
    <location>
        <begin position="12"/>
        <end position="351"/>
    </location>
</feature>
<evidence type="ECO:0000313" key="4">
    <source>
        <dbReference type="EMBL" id="KAK7754518.1"/>
    </source>
</evidence>
<sequence length="354" mass="37603">MDTTRAIVVIEGGKAAAVREVPIPQIRDEWVLVKVKTVALNPSDWKHIDYGAADAGSKIGFDYAGVVQDVGSKVVKFRKGDRIAGATHGGKRTDHDVGAFGEYIIAKAAVQIHIPSFLSDEEAATLGAGIATVGLGLYKSLGLPLPDAPAKEPFPVLIHAASTASGILGVQYAKASGLTVIATASPHNFDYLRSLGADAVFDYKSPTCAFEIREYVKNKLRFAWDCMGTGAAICAEVMSDSEPGVYGTISPVSPEDEKALKDCRPNVDGPRSILGYDAFGETYTFMGQTIPANPESFQFCVKFYELSERLLAEGVIKPIKPTVNKGGSGLQAALKGLDELRGGKVSGTKLVYTL</sequence>
<dbReference type="CDD" id="cd08249">
    <property type="entry name" value="enoyl_reductase_like"/>
    <property type="match status" value="1"/>
</dbReference>
<dbReference type="PANTHER" id="PTHR45348">
    <property type="entry name" value="HYPOTHETICAL OXIDOREDUCTASE (EUROFUNG)"/>
    <property type="match status" value="1"/>
</dbReference>
<dbReference type="InterPro" id="IPR036291">
    <property type="entry name" value="NAD(P)-bd_dom_sf"/>
</dbReference>
<keyword evidence="2" id="KW-0560">Oxidoreductase</keyword>